<keyword evidence="4" id="KW-1185">Reference proteome</keyword>
<comment type="caution">
    <text evidence="3">The sequence shown here is derived from an EMBL/GenBank/DDBJ whole genome shotgun (WGS) entry which is preliminary data.</text>
</comment>
<evidence type="ECO:0000313" key="4">
    <source>
        <dbReference type="Proteomes" id="UP001197328"/>
    </source>
</evidence>
<reference evidence="3 4" key="1">
    <citation type="journal article" date="2021" name="G3 (Bethesda)">
        <title>Genomic diversity, chromosomal rearrangements, and interspecies hybridization in the ogataea polymorpha species complex.</title>
        <authorList>
            <person name="Hanson S.J."/>
            <person name="Cinneide E.O."/>
            <person name="Salzberg L.I."/>
            <person name="Wolfe K.H."/>
            <person name="McGowan J."/>
            <person name="Fitzpatrick D.A."/>
            <person name="Matlin K."/>
        </authorList>
    </citation>
    <scope>NUCLEOTIDE SEQUENCE [LARGE SCALE GENOMIC DNA]</scope>
    <source>
        <strain evidence="3">51-138</strain>
    </source>
</reference>
<accession>A0ABQ7RY89</accession>
<feature type="compositionally biased region" description="Basic and acidic residues" evidence="1">
    <location>
        <begin position="53"/>
        <end position="81"/>
    </location>
</feature>
<dbReference type="InterPro" id="IPR039913">
    <property type="entry name" value="RPAP1/Rba50"/>
</dbReference>
<feature type="region of interest" description="Disordered" evidence="1">
    <location>
        <begin position="1"/>
        <end position="83"/>
    </location>
</feature>
<dbReference type="EMBL" id="JAHLVD010000005">
    <property type="protein sequence ID" value="KAG7850076.1"/>
    <property type="molecule type" value="Genomic_DNA"/>
</dbReference>
<name>A0ABQ7RY89_PICAN</name>
<feature type="region of interest" description="Disordered" evidence="1">
    <location>
        <begin position="162"/>
        <end position="183"/>
    </location>
</feature>
<feature type="domain" description="RPAP1 N-terminal" evidence="2">
    <location>
        <begin position="56"/>
        <end position="99"/>
    </location>
</feature>
<dbReference type="Proteomes" id="UP001197328">
    <property type="component" value="Unassembled WGS sequence"/>
</dbReference>
<feature type="compositionally biased region" description="Basic and acidic residues" evidence="1">
    <location>
        <begin position="239"/>
        <end position="251"/>
    </location>
</feature>
<proteinExistence type="predicted"/>
<protein>
    <recommendedName>
        <fullName evidence="2">RPAP1 N-terminal domain-containing protein</fullName>
    </recommendedName>
</protein>
<gene>
    <name evidence="3" type="ORF">KL940_002444</name>
</gene>
<dbReference type="Pfam" id="PF08621">
    <property type="entry name" value="RPAP1_N"/>
    <property type="match status" value="1"/>
</dbReference>
<dbReference type="PANTHER" id="PTHR21483">
    <property type="entry name" value="RNA POLYMERASE II-ASSOCIATED PROTEIN 1"/>
    <property type="match status" value="1"/>
</dbReference>
<organism evidence="3 4">
    <name type="scientific">Pichia angusta</name>
    <name type="common">Yeast</name>
    <name type="synonym">Hansenula polymorpha</name>
    <dbReference type="NCBI Taxonomy" id="870730"/>
    <lineage>
        <taxon>Eukaryota</taxon>
        <taxon>Fungi</taxon>
        <taxon>Dikarya</taxon>
        <taxon>Ascomycota</taxon>
        <taxon>Saccharomycotina</taxon>
        <taxon>Pichiomycetes</taxon>
        <taxon>Pichiales</taxon>
        <taxon>Pichiaceae</taxon>
        <taxon>Ogataea</taxon>
    </lineage>
</organism>
<evidence type="ECO:0000259" key="2">
    <source>
        <dbReference type="Pfam" id="PF08621"/>
    </source>
</evidence>
<sequence>MDLLGDIVEHDTSTEPQTPVPAISGPTTGFPVAAKRRPVRRRTAAESPSSGLSEKEQIHLENIERLSRMSGEEREQAKEELISTLDPKILQMLLKRAEPDKSEPHGAAADKKVRFNNEASVKYVKPSSPLAMPKSSKEDEEWEDIEYLDDSGPSFEEAQRLKQASVHFPRPSGEKLEKLDINDPDFNDKLHEKFFPDLPKDPKTLEWMRPAPETPKQITYNAVAELRFDLNGDLITSENIEKHGRAPELHHHAASPELPGSSSGAGGS</sequence>
<evidence type="ECO:0000313" key="3">
    <source>
        <dbReference type="EMBL" id="KAG7850076.1"/>
    </source>
</evidence>
<feature type="compositionally biased region" description="Basic and acidic residues" evidence="1">
    <location>
        <begin position="172"/>
        <end position="183"/>
    </location>
</feature>
<evidence type="ECO:0000256" key="1">
    <source>
        <dbReference type="SAM" id="MobiDB-lite"/>
    </source>
</evidence>
<dbReference type="InterPro" id="IPR013930">
    <property type="entry name" value="RPAP1_N"/>
</dbReference>
<dbReference type="PANTHER" id="PTHR21483:SF18">
    <property type="entry name" value="RNA POLYMERASE II-ASSOCIATED PROTEIN 1"/>
    <property type="match status" value="1"/>
</dbReference>
<feature type="region of interest" description="Disordered" evidence="1">
    <location>
        <begin position="239"/>
        <end position="268"/>
    </location>
</feature>